<feature type="region of interest" description="Disordered" evidence="8">
    <location>
        <begin position="286"/>
        <end position="308"/>
    </location>
</feature>
<dbReference type="Ensembl" id="ENSTGUT00000029485.1">
    <property type="protein sequence ID" value="ENSTGUP00000036007.1"/>
    <property type="gene ID" value="ENSTGUG00000024504.1"/>
</dbReference>
<feature type="chain" id="PRO_5025552323" evidence="9">
    <location>
        <begin position="24"/>
        <end position="426"/>
    </location>
</feature>
<evidence type="ECO:0000256" key="4">
    <source>
        <dbReference type="ARBA" id="ARBA00022729"/>
    </source>
</evidence>
<keyword evidence="12" id="KW-1185">Reference proteome</keyword>
<keyword evidence="3" id="KW-0812">Transmembrane</keyword>
<protein>
    <submittedName>
        <fullName evidence="11">HLA class II histocompatibility antigen, DR alpha chain-like</fullName>
    </submittedName>
</protein>
<dbReference type="PROSITE" id="PS50835">
    <property type="entry name" value="IG_LIKE"/>
    <property type="match status" value="1"/>
</dbReference>
<reference evidence="11" key="2">
    <citation type="submission" date="2025-09" db="UniProtKB">
        <authorList>
            <consortium name="Ensembl"/>
        </authorList>
    </citation>
    <scope>IDENTIFICATION</scope>
</reference>
<evidence type="ECO:0000256" key="7">
    <source>
        <dbReference type="ARBA" id="ARBA00023180"/>
    </source>
</evidence>
<dbReference type="InParanoid" id="A0A674HN04"/>
<organism evidence="11 12">
    <name type="scientific">Taeniopygia guttata</name>
    <name type="common">Zebra finch</name>
    <name type="synonym">Poephila guttata</name>
    <dbReference type="NCBI Taxonomy" id="59729"/>
    <lineage>
        <taxon>Eukaryota</taxon>
        <taxon>Metazoa</taxon>
        <taxon>Chordata</taxon>
        <taxon>Craniata</taxon>
        <taxon>Vertebrata</taxon>
        <taxon>Euteleostomi</taxon>
        <taxon>Archelosauria</taxon>
        <taxon>Archosauria</taxon>
        <taxon>Dinosauria</taxon>
        <taxon>Saurischia</taxon>
        <taxon>Theropoda</taxon>
        <taxon>Coelurosauria</taxon>
        <taxon>Aves</taxon>
        <taxon>Neognathae</taxon>
        <taxon>Neoaves</taxon>
        <taxon>Telluraves</taxon>
        <taxon>Australaves</taxon>
        <taxon>Passeriformes</taxon>
        <taxon>Passeroidea</taxon>
        <taxon>Estrildidae</taxon>
        <taxon>Estrildinae</taxon>
        <taxon>Taeniopygia</taxon>
    </lineage>
</organism>
<keyword evidence="5" id="KW-1133">Transmembrane helix</keyword>
<dbReference type="Pfam" id="PF07654">
    <property type="entry name" value="C1-set"/>
    <property type="match status" value="1"/>
</dbReference>
<evidence type="ECO:0000256" key="2">
    <source>
        <dbReference type="ARBA" id="ARBA00007394"/>
    </source>
</evidence>
<dbReference type="InterPro" id="IPR007110">
    <property type="entry name" value="Ig-like_dom"/>
</dbReference>
<dbReference type="InterPro" id="IPR050160">
    <property type="entry name" value="MHC/Immunoglobulin"/>
</dbReference>
<evidence type="ECO:0000256" key="5">
    <source>
        <dbReference type="ARBA" id="ARBA00022989"/>
    </source>
</evidence>
<keyword evidence="7" id="KW-0325">Glycoprotein</keyword>
<sequence length="426" mass="46839">MDGARSLPRLLPLLALTLPAVWGVQVEHSIIQTEFYQKSLDSAPDSEEFMFDFDGDEIFHVEKEETVWRLPEFQEFASFEAQGALQNLAIDKQNLESSMAAYNRSRIPSEPPEVAVFPKHPVEDEEPNILICSVTKFWPAALGVTWLRNGAPVTRGVLETPIPAGPRPIPGDSNPVPASGVPQPNPSWIRPNSGGFEPKNPTPIPEGSWWNPKLWCPSNPIPVGSNPIPTGSNPIPVGSNPIPVGSNPISGDLNPKIRPQFQKVPAGIPNFGVPQTQSKLDPTQSQLVPTQPQLDPTQFQEISTQKSNPNSRRFLVESQTLVSLKPNPSWIRLNPSWIQLNPRWISSNSRGFQPKNPTPIPEGSWWNPKFWCPSNPIPVGSNSIPVGSNPFSGDSNPKIRPQFQKVPGGIPNFGVPQTQCKLDPTQ</sequence>
<evidence type="ECO:0000313" key="12">
    <source>
        <dbReference type="Proteomes" id="UP000007754"/>
    </source>
</evidence>
<comment type="similarity">
    <text evidence="2">Belongs to the MHC class II family.</text>
</comment>
<proteinExistence type="inferred from homology"/>
<evidence type="ECO:0000256" key="1">
    <source>
        <dbReference type="ARBA" id="ARBA00004479"/>
    </source>
</evidence>
<keyword evidence="5" id="KW-0472">Membrane</keyword>
<dbReference type="Gene3D" id="2.60.40.10">
    <property type="entry name" value="Immunoglobulins"/>
    <property type="match status" value="1"/>
</dbReference>
<feature type="region of interest" description="Disordered" evidence="8">
    <location>
        <begin position="407"/>
        <end position="426"/>
    </location>
</feature>
<dbReference type="Pfam" id="PF00993">
    <property type="entry name" value="MHC_II_alpha"/>
    <property type="match status" value="1"/>
</dbReference>
<accession>A0A674HN04</accession>
<dbReference type="GO" id="GO:0019882">
    <property type="term" value="P:antigen processing and presentation"/>
    <property type="evidence" value="ECO:0007669"/>
    <property type="project" value="InterPro"/>
</dbReference>
<evidence type="ECO:0000256" key="8">
    <source>
        <dbReference type="SAM" id="MobiDB-lite"/>
    </source>
</evidence>
<comment type="subcellular location">
    <subcellularLocation>
        <location evidence="1">Membrane</location>
        <topology evidence="1">Single-pass type I membrane protein</topology>
    </subcellularLocation>
</comment>
<evidence type="ECO:0000313" key="11">
    <source>
        <dbReference type="Ensembl" id="ENSTGUP00000036007.1"/>
    </source>
</evidence>
<feature type="compositionally biased region" description="Polar residues" evidence="8">
    <location>
        <begin position="415"/>
        <end position="426"/>
    </location>
</feature>
<dbReference type="InterPro" id="IPR003597">
    <property type="entry name" value="Ig_C1-set"/>
</dbReference>
<feature type="signal peptide" evidence="9">
    <location>
        <begin position="1"/>
        <end position="23"/>
    </location>
</feature>
<evidence type="ECO:0000256" key="3">
    <source>
        <dbReference type="ARBA" id="ARBA00022692"/>
    </source>
</evidence>
<dbReference type="PANTHER" id="PTHR19944:SF86">
    <property type="entry name" value="HLA CLASS II HISTOCOMPATIBILITY ANTIGEN, DR ALPHA CHAIN"/>
    <property type="match status" value="1"/>
</dbReference>
<dbReference type="GeneTree" id="ENSGT00940000160997"/>
<dbReference type="PANTHER" id="PTHR19944">
    <property type="entry name" value="MHC CLASS II-RELATED"/>
    <property type="match status" value="1"/>
</dbReference>
<dbReference type="SUPFAM" id="SSF48726">
    <property type="entry name" value="Immunoglobulin"/>
    <property type="match status" value="1"/>
</dbReference>
<reference evidence="11" key="1">
    <citation type="submission" date="2025-08" db="UniProtKB">
        <authorList>
            <consortium name="Ensembl"/>
        </authorList>
    </citation>
    <scope>IDENTIFICATION</scope>
</reference>
<evidence type="ECO:0000259" key="10">
    <source>
        <dbReference type="PROSITE" id="PS50835"/>
    </source>
</evidence>
<dbReference type="AlphaFoldDB" id="A0A674HN04"/>
<keyword evidence="4 9" id="KW-0732">Signal</keyword>
<dbReference type="GO" id="GO:0042613">
    <property type="term" value="C:MHC class II protein complex"/>
    <property type="evidence" value="ECO:0007669"/>
    <property type="project" value="InterPro"/>
</dbReference>
<dbReference type="GO" id="GO:0006955">
    <property type="term" value="P:immune response"/>
    <property type="evidence" value="ECO:0007669"/>
    <property type="project" value="InterPro"/>
</dbReference>
<dbReference type="InterPro" id="IPR011162">
    <property type="entry name" value="MHC_I/II-like_Ag-recog"/>
</dbReference>
<dbReference type="Gene3D" id="3.10.320.10">
    <property type="entry name" value="Class II Histocompatibility Antigen, M Beta Chain, Chain B, domain 1"/>
    <property type="match status" value="1"/>
</dbReference>
<dbReference type="InterPro" id="IPR001003">
    <property type="entry name" value="MHC_II_a_N"/>
</dbReference>
<dbReference type="SUPFAM" id="SSF54452">
    <property type="entry name" value="MHC antigen-recognition domain"/>
    <property type="match status" value="1"/>
</dbReference>
<dbReference type="SMART" id="SM00920">
    <property type="entry name" value="MHC_II_alpha"/>
    <property type="match status" value="1"/>
</dbReference>
<keyword evidence="6" id="KW-1015">Disulfide bond</keyword>
<feature type="domain" description="Ig-like" evidence="10">
    <location>
        <begin position="112"/>
        <end position="150"/>
    </location>
</feature>
<evidence type="ECO:0000256" key="9">
    <source>
        <dbReference type="SAM" id="SignalP"/>
    </source>
</evidence>
<name>A0A674HN04_TAEGU</name>
<evidence type="ECO:0000256" key="6">
    <source>
        <dbReference type="ARBA" id="ARBA00023157"/>
    </source>
</evidence>
<dbReference type="InterPro" id="IPR013783">
    <property type="entry name" value="Ig-like_fold"/>
</dbReference>
<dbReference type="InterPro" id="IPR014745">
    <property type="entry name" value="MHC_II_a/b_N"/>
</dbReference>
<dbReference type="InterPro" id="IPR036179">
    <property type="entry name" value="Ig-like_dom_sf"/>
</dbReference>
<dbReference type="Proteomes" id="UP000007754">
    <property type="component" value="Unplaced"/>
</dbReference>